<dbReference type="AlphaFoldDB" id="F0QYR9"/>
<evidence type="ECO:0000313" key="3">
    <source>
        <dbReference type="EMBL" id="ADY01502.1"/>
    </source>
</evidence>
<sequence length="590" mass="65500">MGIRYMLILMILIVALMSTITHASESLNAYFTINYVTYLNPYNQATNYYIEYSLMLYNNGPYVIPLNVSMTILPYSSILYVSPSATVIGTNTVDWVITLQPYSQETLEVRFKPIYTMLPIASMNYAVLVNDSYVNSTVINGGVGTEVSVSINATNSLPFPVMTTISLTKQSGLFYEYNITPTITQNILGYEVNYWLFNTENSSSLSLNMIVEDMGPWHSVRINPITVQVSIDLNESVNSLNEAINSLNNTLGQLRSLSNSVINASGMANNYTAQFLQLIDLLNQTAQVLGASAYLINSTLIVESLLQAQLIELKVALSAGGQVLDTETNVISQLRDSLSPLVSNQQSYMNSLNSLKQELLQIESSTNNSTLTNEINNAITTINQLENALTTLSQVYNNLGTIQGELSATRNQVNQATEGLNYAISAANESELLIINISRSLYLLHNELLNLTNQLLITYINISSYQTRALSYITKVSGYEGEVESMIMRDEVKKAVLTALARQYLNYLYINNSNVNVDVTVEETFIINMPSIINTQYLTQLINMTTVPSNESASSKVVGVILSNYYDYYLSVIGIIASIILIVILMKRLR</sequence>
<accession>F0QYR9</accession>
<dbReference type="Gene3D" id="1.20.1170.10">
    <property type="match status" value="1"/>
</dbReference>
<dbReference type="OrthoDB" id="28445at2157"/>
<reference evidence="3 4" key="1">
    <citation type="journal article" date="2011" name="J. Bacteriol.">
        <title>Complete genome sequence of 'Vulcanisaeta moutnovskia' strain 768-28, a novel member of the hyperthermophilic crenarchaeal genus vulcanisaeta.</title>
        <authorList>
            <person name="Gumerov V.M."/>
            <person name="Mardanov A.V."/>
            <person name="Beletsky A.V."/>
            <person name="Prokofeva M.I."/>
            <person name="Bonch-Osmolovskaya E.A."/>
            <person name="Ravin N.V."/>
            <person name="Skryabin K.G."/>
        </authorList>
    </citation>
    <scope>NUCLEOTIDE SEQUENCE [LARGE SCALE GENOMIC DNA]</scope>
    <source>
        <strain evidence="3 4">768-28</strain>
    </source>
</reference>
<feature type="coiled-coil region" evidence="1">
    <location>
        <begin position="368"/>
        <end position="395"/>
    </location>
</feature>
<keyword evidence="4" id="KW-1185">Reference proteome</keyword>
<protein>
    <submittedName>
        <fullName evidence="3">Uncharacterized protein</fullName>
    </submittedName>
</protein>
<dbReference type="RefSeq" id="WP_013604664.1">
    <property type="nucleotide sequence ID" value="NC_015151.1"/>
</dbReference>
<dbReference type="Proteomes" id="UP000007485">
    <property type="component" value="Chromosome"/>
</dbReference>
<evidence type="ECO:0000256" key="1">
    <source>
        <dbReference type="SAM" id="Coils"/>
    </source>
</evidence>
<keyword evidence="2" id="KW-0472">Membrane</keyword>
<evidence type="ECO:0000313" key="4">
    <source>
        <dbReference type="Proteomes" id="UP000007485"/>
    </source>
</evidence>
<dbReference type="eggNOG" id="arCOG05585">
    <property type="taxonomic scope" value="Archaea"/>
</dbReference>
<keyword evidence="1" id="KW-0175">Coiled coil</keyword>
<dbReference type="GeneID" id="10288949"/>
<proteinExistence type="predicted"/>
<evidence type="ECO:0000256" key="2">
    <source>
        <dbReference type="SAM" id="Phobius"/>
    </source>
</evidence>
<dbReference type="EMBL" id="CP002529">
    <property type="protein sequence ID" value="ADY01502.1"/>
    <property type="molecule type" value="Genomic_DNA"/>
</dbReference>
<dbReference type="KEGG" id="vmo:VMUT_1297"/>
<gene>
    <name evidence="3" type="ordered locus">VMUT_1297</name>
</gene>
<feature type="transmembrane region" description="Helical" evidence="2">
    <location>
        <begin position="568"/>
        <end position="586"/>
    </location>
</feature>
<keyword evidence="2" id="KW-0812">Transmembrane</keyword>
<dbReference type="HOGENOM" id="CLU_462051_0_0_2"/>
<dbReference type="STRING" id="985053.VMUT_1297"/>
<name>F0QYR9_VULM7</name>
<keyword evidence="2" id="KW-1133">Transmembrane helix</keyword>
<organism evidence="3 4">
    <name type="scientific">Vulcanisaeta moutnovskia (strain 768-28)</name>
    <dbReference type="NCBI Taxonomy" id="985053"/>
    <lineage>
        <taxon>Archaea</taxon>
        <taxon>Thermoproteota</taxon>
        <taxon>Thermoprotei</taxon>
        <taxon>Thermoproteales</taxon>
        <taxon>Thermoproteaceae</taxon>
        <taxon>Vulcanisaeta</taxon>
    </lineage>
</organism>